<dbReference type="KEGG" id="xap:XA3_18890"/>
<feature type="transmembrane region" description="Helical" evidence="12">
    <location>
        <begin position="923"/>
        <end position="946"/>
    </location>
</feature>
<dbReference type="NCBIfam" id="TIGR03929">
    <property type="entry name" value="T7_esaA_Nterm"/>
    <property type="match status" value="1"/>
</dbReference>
<feature type="compositionally biased region" description="Polar residues" evidence="11">
    <location>
        <begin position="211"/>
        <end position="230"/>
    </location>
</feature>
<evidence type="ECO:0000256" key="10">
    <source>
        <dbReference type="SAM" id="Coils"/>
    </source>
</evidence>
<evidence type="ECO:0000256" key="7">
    <source>
        <dbReference type="ARBA" id="ARBA00023026"/>
    </source>
</evidence>
<comment type="similarity">
    <text evidence="2">Belongs to the EsaA family.</text>
</comment>
<evidence type="ECO:0000256" key="11">
    <source>
        <dbReference type="SAM" id="MobiDB-lite"/>
    </source>
</evidence>
<evidence type="ECO:0000256" key="3">
    <source>
        <dbReference type="ARBA" id="ARBA00020819"/>
    </source>
</evidence>
<keyword evidence="14" id="KW-1185">Reference proteome</keyword>
<keyword evidence="8 12" id="KW-0472">Membrane</keyword>
<dbReference type="PANTHER" id="PTHR43077">
    <property type="entry name" value="TRANSPORT PERMEASE YVFS-RELATED"/>
    <property type="match status" value="1"/>
</dbReference>
<keyword evidence="10" id="KW-0175">Coiled coil</keyword>
<keyword evidence="5 12" id="KW-0812">Transmembrane</keyword>
<keyword evidence="6 12" id="KW-1133">Transmembrane helix</keyword>
<feature type="transmembrane region" description="Helical" evidence="12">
    <location>
        <begin position="953"/>
        <end position="973"/>
    </location>
</feature>
<evidence type="ECO:0000256" key="9">
    <source>
        <dbReference type="ARBA" id="ARBA00046722"/>
    </source>
</evidence>
<evidence type="ECO:0000256" key="6">
    <source>
        <dbReference type="ARBA" id="ARBA00022989"/>
    </source>
</evidence>
<gene>
    <name evidence="13" type="ORF">XA3_18890</name>
</gene>
<dbReference type="GO" id="GO:0005886">
    <property type="term" value="C:plasma membrane"/>
    <property type="evidence" value="ECO:0007669"/>
    <property type="project" value="UniProtKB-SubCell"/>
</dbReference>
<protein>
    <recommendedName>
        <fullName evidence="3">Type VII secretion system accessory factor EsaA</fullName>
    </recommendedName>
</protein>
<evidence type="ECO:0000256" key="2">
    <source>
        <dbReference type="ARBA" id="ARBA00008338"/>
    </source>
</evidence>
<dbReference type="InterPro" id="IPR023298">
    <property type="entry name" value="ATPase_P-typ_TM_dom_sf"/>
</dbReference>
<name>A0AAU9DYZ7_9LACO</name>
<dbReference type="Gene3D" id="3.40.1710.10">
    <property type="entry name" value="abc type-2 transporter like domain"/>
    <property type="match status" value="1"/>
</dbReference>
<feature type="coiled-coil region" evidence="10">
    <location>
        <begin position="616"/>
        <end position="650"/>
    </location>
</feature>
<evidence type="ECO:0000256" key="8">
    <source>
        <dbReference type="ARBA" id="ARBA00023136"/>
    </source>
</evidence>
<feature type="region of interest" description="Disordered" evidence="11">
    <location>
        <begin position="211"/>
        <end position="240"/>
    </location>
</feature>
<sequence length="1038" mass="118272">MLRNTLKFLNHNKRNILALFLIALLIVTVMVFTFRTKETKDPNENKVLQIGLVNEDSGSTFNNKKYNFGTDFVNLLTQDHSASWYSVSRGVAESGIKHKNYDLIVILPQNFSKKILNFESTDFEKIDVLYKIRENKNPNLRTKITQINNSILNQLNHKVSEMYIASILFNLHQSQNHLNEINNSEKNLSSQLKGMINSPLTDFIQQYTSNANQRSEAGKQNQNDFSNNLADNFLKDSGEPDDLEGFLPKTKLDTGIDRINDSVFDASQKANDQLNSIASEGNSLVQENNEDYLNASYDQFAMIKDFLKDEGSNVSQLQDAKIQKQISDLFNAAIWQNETQSSREILSSLNNQKLQLSVARAKVDDYLNNLPSTTNVFNTYQNINNQGLSSIKKTFDNLVSSSITQLPKNSLSILNEMKSNGYLKSDQIDKFNYQLNLINQFYPDLTFDGDILPLETDSSDDQEKISFKIPPNKIIKLKISSEKVDLNDLYSQILNKGISSVSIDANQINIDNSAIEREISILPKLKSDDSDVEYSVILENRVLEKGKISSKSFKNFKDRETNYLNFISKLEQASALVSAVHDSSVTRDLNQHESVSQTSTYQTEKEPTDNNSEQLLLSLRININSAYDSIEDLENQYQEQLKDKEKASSDFQSLVLQIQGIYKDELDDYRNHLGAIKPNIELNTNLISISNPIDLSHISDIANSNDDSINRYDSQMKEAFRNIIDHSHDKTQSLKSRSKQSLQGLLNQSQDLKRNLDSQINSASGIESNSKEFVKNGKKILGESDSLLKNWEKVVKKNDEYNRNFGNSMGNTRNDDNSARKIYGNLANPLQFKNTGTIRNVSSIFPYFLTLVNIIVAGFSAVLIVNNDSLKFKFKLKRREGDELIEDDRNSLYQQYVIIVVIMFSFILALVSWQTVSGYLDKIIWLLLETLIQASLIEITIILVKFFRSIGRFIFVFFFIEYIFYTPALGLFLTKSSLVETLLKFASPFQQIEDIYSRIFANTSDNVLVIIIFSIILVITMIFNLLFKGRPNEKEAIS</sequence>
<dbReference type="EMBL" id="AP026802">
    <property type="protein sequence ID" value="BDR59448.1"/>
    <property type="molecule type" value="Genomic_DNA"/>
</dbReference>
<dbReference type="PANTHER" id="PTHR43077:SF10">
    <property type="entry name" value="TRANSPORT PERMEASE PROTEIN"/>
    <property type="match status" value="1"/>
</dbReference>
<organism evidence="13 14">
    <name type="scientific">Xylocopilactobacillus apicola</name>
    <dbReference type="NCBI Taxonomy" id="2932184"/>
    <lineage>
        <taxon>Bacteria</taxon>
        <taxon>Bacillati</taxon>
        <taxon>Bacillota</taxon>
        <taxon>Bacilli</taxon>
        <taxon>Lactobacillales</taxon>
        <taxon>Lactobacillaceae</taxon>
        <taxon>Xylocopilactobacillus</taxon>
    </lineage>
</organism>
<evidence type="ECO:0000256" key="4">
    <source>
        <dbReference type="ARBA" id="ARBA00022475"/>
    </source>
</evidence>
<evidence type="ECO:0000313" key="14">
    <source>
        <dbReference type="Proteomes" id="UP001321861"/>
    </source>
</evidence>
<evidence type="ECO:0000256" key="5">
    <source>
        <dbReference type="ARBA" id="ARBA00022692"/>
    </source>
</evidence>
<feature type="region of interest" description="Disordered" evidence="11">
    <location>
        <begin position="587"/>
        <end position="610"/>
    </location>
</feature>
<feature type="transmembrane region" description="Helical" evidence="12">
    <location>
        <begin position="1007"/>
        <end position="1027"/>
    </location>
</feature>
<evidence type="ECO:0000256" key="1">
    <source>
        <dbReference type="ARBA" id="ARBA00004651"/>
    </source>
</evidence>
<comment type="subcellular location">
    <subcellularLocation>
        <location evidence="1">Cell membrane</location>
        <topology evidence="1">Multi-pass membrane protein</topology>
    </subcellularLocation>
</comment>
<feature type="compositionally biased region" description="Polar residues" evidence="11">
    <location>
        <begin position="587"/>
        <end position="602"/>
    </location>
</feature>
<dbReference type="Proteomes" id="UP001321861">
    <property type="component" value="Chromosome"/>
</dbReference>
<evidence type="ECO:0000256" key="12">
    <source>
        <dbReference type="SAM" id="Phobius"/>
    </source>
</evidence>
<feature type="transmembrane region" description="Helical" evidence="12">
    <location>
        <begin position="844"/>
        <end position="865"/>
    </location>
</feature>
<evidence type="ECO:0000313" key="13">
    <source>
        <dbReference type="EMBL" id="BDR59448.1"/>
    </source>
</evidence>
<reference evidence="13 14" key="1">
    <citation type="journal article" date="2023" name="Microbiol. Spectr.">
        <title>Symbiosis of Carpenter Bees with Uncharacterized Lactic Acid Bacteria Showing NAD Auxotrophy.</title>
        <authorList>
            <person name="Kawasaki S."/>
            <person name="Ozawa K."/>
            <person name="Mori T."/>
            <person name="Yamamoto A."/>
            <person name="Ito M."/>
            <person name="Ohkuma M."/>
            <person name="Sakamoto M."/>
            <person name="Matsutani M."/>
        </authorList>
    </citation>
    <scope>NUCLEOTIDE SEQUENCE [LARGE SCALE GENOMIC DNA]</scope>
    <source>
        <strain evidence="13 14">XA3</strain>
    </source>
</reference>
<keyword evidence="4" id="KW-1003">Cell membrane</keyword>
<comment type="subunit">
    <text evidence="9">Homodimer. Interacts with EssB.</text>
</comment>
<proteinExistence type="inferred from homology"/>
<feature type="transmembrane region" description="Helical" evidence="12">
    <location>
        <begin position="896"/>
        <end position="917"/>
    </location>
</feature>
<accession>A0AAU9DYZ7</accession>
<keyword evidence="7" id="KW-0843">Virulence</keyword>
<dbReference type="InterPro" id="IPR023838">
    <property type="entry name" value="T7SS_EsaA"/>
</dbReference>
<dbReference type="AlphaFoldDB" id="A0AAU9DYZ7"/>
<dbReference type="InterPro" id="IPR051328">
    <property type="entry name" value="T7SS_ABC-Transporter"/>
</dbReference>
<dbReference type="SUPFAM" id="SSF81665">
    <property type="entry name" value="Calcium ATPase, transmembrane domain M"/>
    <property type="match status" value="1"/>
</dbReference>